<evidence type="ECO:0000313" key="1">
    <source>
        <dbReference type="EMBL" id="KKN56840.1"/>
    </source>
</evidence>
<comment type="caution">
    <text evidence="1">The sequence shown here is derived from an EMBL/GenBank/DDBJ whole genome shotgun (WGS) entry which is preliminary data.</text>
</comment>
<reference evidence="1" key="1">
    <citation type="journal article" date="2015" name="Nature">
        <title>Complex archaea that bridge the gap between prokaryotes and eukaryotes.</title>
        <authorList>
            <person name="Spang A."/>
            <person name="Saw J.H."/>
            <person name="Jorgensen S.L."/>
            <person name="Zaremba-Niedzwiedzka K."/>
            <person name="Martijn J."/>
            <person name="Lind A.E."/>
            <person name="van Eijk R."/>
            <person name="Schleper C."/>
            <person name="Guy L."/>
            <person name="Ettema T.J."/>
        </authorList>
    </citation>
    <scope>NUCLEOTIDE SEQUENCE</scope>
</reference>
<gene>
    <name evidence="1" type="ORF">LCGC14_0568220</name>
</gene>
<dbReference type="AlphaFoldDB" id="A0A0F9RJX7"/>
<proteinExistence type="predicted"/>
<accession>A0A0F9RJX7</accession>
<protein>
    <submittedName>
        <fullName evidence="1">Uncharacterized protein</fullName>
    </submittedName>
</protein>
<name>A0A0F9RJX7_9ZZZZ</name>
<sequence>MSKEFKLMTLTNPLPEDFEFQHDKQWYKISAFKTVSMPAFLAVHGAKHLANKILIHKGKFADVFEDGKRKGGLSVNMGERNYIAKQMLNIKESELDLDEIIEESKNAPKKKDLEEGKPKAAITETPVGTVVVKGVEKKEEKKVDTRDPKDVTPDQARYEELKARWPKVNKDERAEYKQLRINLGLIK</sequence>
<organism evidence="1">
    <name type="scientific">marine sediment metagenome</name>
    <dbReference type="NCBI Taxonomy" id="412755"/>
    <lineage>
        <taxon>unclassified sequences</taxon>
        <taxon>metagenomes</taxon>
        <taxon>ecological metagenomes</taxon>
    </lineage>
</organism>
<dbReference type="EMBL" id="LAZR01000829">
    <property type="protein sequence ID" value="KKN56840.1"/>
    <property type="molecule type" value="Genomic_DNA"/>
</dbReference>